<feature type="signal peptide" evidence="2">
    <location>
        <begin position="1"/>
        <end position="22"/>
    </location>
</feature>
<gene>
    <name evidence="3" type="ORF">JJ685_05585</name>
</gene>
<protein>
    <recommendedName>
        <fullName evidence="5">DUF4124 domain-containing protein</fullName>
    </recommendedName>
</protein>
<comment type="caution">
    <text evidence="3">The sequence shown here is derived from an EMBL/GenBank/DDBJ whole genome shotgun (WGS) entry which is preliminary data.</text>
</comment>
<keyword evidence="4" id="KW-1185">Reference proteome</keyword>
<evidence type="ECO:0008006" key="5">
    <source>
        <dbReference type="Google" id="ProtNLM"/>
    </source>
</evidence>
<accession>A0A936YYS8</accession>
<proteinExistence type="predicted"/>
<dbReference type="AlphaFoldDB" id="A0A936YYS8"/>
<dbReference type="EMBL" id="JAEQNE010000001">
    <property type="protein sequence ID" value="MBL0390611.1"/>
    <property type="molecule type" value="Genomic_DNA"/>
</dbReference>
<organism evidence="3 4">
    <name type="scientific">Ramlibacter monticola</name>
    <dbReference type="NCBI Taxonomy" id="1926872"/>
    <lineage>
        <taxon>Bacteria</taxon>
        <taxon>Pseudomonadati</taxon>
        <taxon>Pseudomonadota</taxon>
        <taxon>Betaproteobacteria</taxon>
        <taxon>Burkholderiales</taxon>
        <taxon>Comamonadaceae</taxon>
        <taxon>Ramlibacter</taxon>
    </lineage>
</organism>
<evidence type="ECO:0000313" key="3">
    <source>
        <dbReference type="EMBL" id="MBL0390611.1"/>
    </source>
</evidence>
<dbReference type="RefSeq" id="WP_201673204.1">
    <property type="nucleotide sequence ID" value="NZ_JAEQNE010000001.1"/>
</dbReference>
<dbReference type="Proteomes" id="UP000599109">
    <property type="component" value="Unassembled WGS sequence"/>
</dbReference>
<evidence type="ECO:0000256" key="2">
    <source>
        <dbReference type="SAM" id="SignalP"/>
    </source>
</evidence>
<name>A0A936YYS8_9BURK</name>
<evidence type="ECO:0000313" key="4">
    <source>
        <dbReference type="Proteomes" id="UP000599109"/>
    </source>
</evidence>
<feature type="compositionally biased region" description="Basic and acidic residues" evidence="1">
    <location>
        <begin position="50"/>
        <end position="66"/>
    </location>
</feature>
<reference evidence="3 4" key="1">
    <citation type="journal article" date="2017" name="Int. J. Syst. Evol. Microbiol.">
        <title>Ramlibacter monticola sp. nov., isolated from forest soil.</title>
        <authorList>
            <person name="Chaudhary D.K."/>
            <person name="Kim J."/>
        </authorList>
    </citation>
    <scope>NUCLEOTIDE SEQUENCE [LARGE SCALE GENOMIC DNA]</scope>
    <source>
        <strain evidence="3 4">KACC 19175</strain>
    </source>
</reference>
<feature type="region of interest" description="Disordered" evidence="1">
    <location>
        <begin position="44"/>
        <end position="66"/>
    </location>
</feature>
<evidence type="ECO:0000256" key="1">
    <source>
        <dbReference type="SAM" id="MobiDB-lite"/>
    </source>
</evidence>
<sequence length="126" mass="13763">MSRWGKGALLVLAALGAVYAGAQPTAYRCKVGGTVTYSQLPCPGGGGREVGAKPHRVTDKAKEPPQDRAVLAKRASLTPEDRQECRALDQRLREEERALQKLGPAATIQDEMPLVYSKKKFRELKC</sequence>
<feature type="chain" id="PRO_5037083730" description="DUF4124 domain-containing protein" evidence="2">
    <location>
        <begin position="23"/>
        <end position="126"/>
    </location>
</feature>
<keyword evidence="2" id="KW-0732">Signal</keyword>